<comment type="caution">
    <text evidence="1">The sequence shown here is derived from an EMBL/GenBank/DDBJ whole genome shotgun (WGS) entry which is preliminary data.</text>
</comment>
<evidence type="ECO:0000313" key="2">
    <source>
        <dbReference type="Proteomes" id="UP000799754"/>
    </source>
</evidence>
<dbReference type="Proteomes" id="UP000799754">
    <property type="component" value="Unassembled WGS sequence"/>
</dbReference>
<protein>
    <submittedName>
        <fullName evidence="1">Uncharacterized protein</fullName>
    </submittedName>
</protein>
<name>A0ACB6SHR6_9PLEO</name>
<accession>A0ACB6SHR6</accession>
<evidence type="ECO:0000313" key="1">
    <source>
        <dbReference type="EMBL" id="KAF2633781.1"/>
    </source>
</evidence>
<organism evidence="1 2">
    <name type="scientific">Macroventuria anomochaeta</name>
    <dbReference type="NCBI Taxonomy" id="301207"/>
    <lineage>
        <taxon>Eukaryota</taxon>
        <taxon>Fungi</taxon>
        <taxon>Dikarya</taxon>
        <taxon>Ascomycota</taxon>
        <taxon>Pezizomycotina</taxon>
        <taxon>Dothideomycetes</taxon>
        <taxon>Pleosporomycetidae</taxon>
        <taxon>Pleosporales</taxon>
        <taxon>Pleosporineae</taxon>
        <taxon>Didymellaceae</taxon>
        <taxon>Macroventuria</taxon>
    </lineage>
</organism>
<proteinExistence type="predicted"/>
<keyword evidence="2" id="KW-1185">Reference proteome</keyword>
<dbReference type="EMBL" id="MU006701">
    <property type="protein sequence ID" value="KAF2633781.1"/>
    <property type="molecule type" value="Genomic_DNA"/>
</dbReference>
<sequence length="402" mass="45422">MAASRQNEALVMISLFPVLSTIFVILRTYSRYLSRNFGWDDYLILLSTLLLTGQTLTVYKYVLVSGTGYHVYDLPKQTVAEKITALKWSFAVQMFYHPLMCAIRASIIMFLFRMKDSRRRIRYSLHIVFWLNIGYTVATTLGNTLQCNPVQYTWLRPEMDQYDADGNVTVKGGSCIDSRTFVLSSCALSIFMDLIIIPIPSIMVWSLQMSVKTKTLVVLVMSLGWIATGVSVGRFIVYYYRFAPINLDRTWDIGIVISIAEPAVHVITACAPATKGLFRMLFPSFNSDYPTYDESYVPYTPSNTKLGSHTTASKLRPSMRFNFGLSSKGAEEGQDVVITERERDSPRGEDVYGMKPLGSVDSRESIGHDDYEPRASKANREYSKGDSGIIEAEPKHILRHAK</sequence>
<gene>
    <name evidence="1" type="ORF">BU25DRAFT_328441</name>
</gene>
<reference evidence="1" key="1">
    <citation type="journal article" date="2020" name="Stud. Mycol.">
        <title>101 Dothideomycetes genomes: a test case for predicting lifestyles and emergence of pathogens.</title>
        <authorList>
            <person name="Haridas S."/>
            <person name="Albert R."/>
            <person name="Binder M."/>
            <person name="Bloem J."/>
            <person name="Labutti K."/>
            <person name="Salamov A."/>
            <person name="Andreopoulos B."/>
            <person name="Baker S."/>
            <person name="Barry K."/>
            <person name="Bills G."/>
            <person name="Bluhm B."/>
            <person name="Cannon C."/>
            <person name="Castanera R."/>
            <person name="Culley D."/>
            <person name="Daum C."/>
            <person name="Ezra D."/>
            <person name="Gonzalez J."/>
            <person name="Henrissat B."/>
            <person name="Kuo A."/>
            <person name="Liang C."/>
            <person name="Lipzen A."/>
            <person name="Lutzoni F."/>
            <person name="Magnuson J."/>
            <person name="Mondo S."/>
            <person name="Nolan M."/>
            <person name="Ohm R."/>
            <person name="Pangilinan J."/>
            <person name="Park H.-J."/>
            <person name="Ramirez L."/>
            <person name="Alfaro M."/>
            <person name="Sun H."/>
            <person name="Tritt A."/>
            <person name="Yoshinaga Y."/>
            <person name="Zwiers L.-H."/>
            <person name="Turgeon B."/>
            <person name="Goodwin S."/>
            <person name="Spatafora J."/>
            <person name="Crous P."/>
            <person name="Grigoriev I."/>
        </authorList>
    </citation>
    <scope>NUCLEOTIDE SEQUENCE</scope>
    <source>
        <strain evidence="1">CBS 525.71</strain>
    </source>
</reference>